<protein>
    <recommendedName>
        <fullName evidence="11">NADH-quinone oxidoreductase subunit A</fullName>
        <ecNumber evidence="11">7.1.1.-</ecNumber>
    </recommendedName>
    <alternativeName>
        <fullName evidence="11">NADH dehydrogenase I subunit A</fullName>
    </alternativeName>
    <alternativeName>
        <fullName evidence="11">NDH-1 subunit A</fullName>
    </alternativeName>
    <alternativeName>
        <fullName evidence="11">NUO1</fullName>
    </alternativeName>
</protein>
<comment type="function">
    <text evidence="11">NDH-1 shuttles electrons from NADH, via FMN and iron-sulfur (Fe-S) centers, to quinones in the respiratory chain. The immediate electron acceptor for the enzyme in this species is believed to be ubiquinone. Couples the redox reaction to proton translocation (for every two electrons transferred, four hydrogen ions are translocated across the cytoplasmic membrane), and thus conserves the redox energy in a proton gradient.</text>
</comment>
<comment type="similarity">
    <text evidence="2 11 12">Belongs to the complex I subunit 3 family.</text>
</comment>
<evidence type="ECO:0000256" key="6">
    <source>
        <dbReference type="ARBA" id="ARBA00022719"/>
    </source>
</evidence>
<gene>
    <name evidence="11" type="primary">nuoA</name>
    <name evidence="13" type="ORF">ET418_09110</name>
</gene>
<dbReference type="AlphaFoldDB" id="A0A5A9XIT8"/>
<dbReference type="InterPro" id="IPR038430">
    <property type="entry name" value="NDAH_ubi_oxred_su3_sf"/>
</dbReference>
<dbReference type="GO" id="GO:0005886">
    <property type="term" value="C:plasma membrane"/>
    <property type="evidence" value="ECO:0007669"/>
    <property type="project" value="UniProtKB-SubCell"/>
</dbReference>
<evidence type="ECO:0000256" key="9">
    <source>
        <dbReference type="ARBA" id="ARBA00023027"/>
    </source>
</evidence>
<sequence length="118" mass="13240">MLGAYLPILLLVIVAVLFGLVSIVLSSLIGQKKPSPVKLAPYESGCTPVGTARERFSIKFYLIAMLFILFDIEAVFLYPWAILYKKLGVFGLVEMGTFIVILFVGYIYVWKKGALEWE</sequence>
<keyword evidence="9 11" id="KW-0520">NAD</keyword>
<comment type="subcellular location">
    <subcellularLocation>
        <location evidence="11 12">Cell membrane</location>
        <topology evidence="11 12">Multi-pass membrane protein</topology>
    </subcellularLocation>
    <subcellularLocation>
        <location evidence="1">Membrane</location>
        <topology evidence="1">Multi-pass membrane protein</topology>
    </subcellularLocation>
</comment>
<feature type="transmembrane region" description="Helical" evidence="11">
    <location>
        <begin position="87"/>
        <end position="109"/>
    </location>
</feature>
<keyword evidence="11" id="KW-0830">Ubiquinone</keyword>
<dbReference type="GO" id="GO:0050136">
    <property type="term" value="F:NADH dehydrogenase (quinone) (non-electrogenic) activity"/>
    <property type="evidence" value="ECO:0007669"/>
    <property type="project" value="UniProtKB-UniRule"/>
</dbReference>
<keyword evidence="4 11" id="KW-1003">Cell membrane</keyword>
<evidence type="ECO:0000256" key="5">
    <source>
        <dbReference type="ARBA" id="ARBA00022692"/>
    </source>
</evidence>
<organism evidence="13 14">
    <name type="scientific">Oryzomonas rubra</name>
    <dbReference type="NCBI Taxonomy" id="2509454"/>
    <lineage>
        <taxon>Bacteria</taxon>
        <taxon>Pseudomonadati</taxon>
        <taxon>Thermodesulfobacteriota</taxon>
        <taxon>Desulfuromonadia</taxon>
        <taxon>Geobacterales</taxon>
        <taxon>Geobacteraceae</taxon>
        <taxon>Oryzomonas</taxon>
    </lineage>
</organism>
<dbReference type="GO" id="GO:0008137">
    <property type="term" value="F:NADH dehydrogenase (ubiquinone) activity"/>
    <property type="evidence" value="ECO:0007669"/>
    <property type="project" value="InterPro"/>
</dbReference>
<dbReference type="PANTHER" id="PTHR11058">
    <property type="entry name" value="NADH-UBIQUINONE OXIDOREDUCTASE CHAIN 3"/>
    <property type="match status" value="1"/>
</dbReference>
<dbReference type="PANTHER" id="PTHR11058:SF22">
    <property type="entry name" value="NADH-QUINONE OXIDOREDUCTASE SUBUNIT A"/>
    <property type="match status" value="1"/>
</dbReference>
<evidence type="ECO:0000256" key="8">
    <source>
        <dbReference type="ARBA" id="ARBA00022989"/>
    </source>
</evidence>
<dbReference type="RefSeq" id="WP_149307301.1">
    <property type="nucleotide sequence ID" value="NZ_SRSD01000005.1"/>
</dbReference>
<feature type="transmembrane region" description="Helical" evidence="11">
    <location>
        <begin position="60"/>
        <end position="81"/>
    </location>
</feature>
<comment type="catalytic activity">
    <reaction evidence="11 12">
        <text>a quinone + NADH + 5 H(+)(in) = a quinol + NAD(+) + 4 H(+)(out)</text>
        <dbReference type="Rhea" id="RHEA:57888"/>
        <dbReference type="ChEBI" id="CHEBI:15378"/>
        <dbReference type="ChEBI" id="CHEBI:24646"/>
        <dbReference type="ChEBI" id="CHEBI:57540"/>
        <dbReference type="ChEBI" id="CHEBI:57945"/>
        <dbReference type="ChEBI" id="CHEBI:132124"/>
    </reaction>
</comment>
<evidence type="ECO:0000256" key="4">
    <source>
        <dbReference type="ARBA" id="ARBA00022475"/>
    </source>
</evidence>
<evidence type="ECO:0000313" key="14">
    <source>
        <dbReference type="Proteomes" id="UP000324298"/>
    </source>
</evidence>
<dbReference type="Gene3D" id="1.20.58.1610">
    <property type="entry name" value="NADH:ubiquinone/plastoquinone oxidoreductase, chain 3"/>
    <property type="match status" value="1"/>
</dbReference>
<comment type="subunit">
    <text evidence="11">NDH-1 is composed of 14 different subunits. Subunits NuoA, H, J, K, L, M, N constitute the membrane sector of the complex.</text>
</comment>
<dbReference type="InterPro" id="IPR023043">
    <property type="entry name" value="NAD(P)H_OxRDtase_bac/plastid"/>
</dbReference>
<evidence type="ECO:0000256" key="10">
    <source>
        <dbReference type="ARBA" id="ARBA00023136"/>
    </source>
</evidence>
<evidence type="ECO:0000256" key="3">
    <source>
        <dbReference type="ARBA" id="ARBA00022448"/>
    </source>
</evidence>
<accession>A0A5A9XIT8</accession>
<evidence type="ECO:0000256" key="1">
    <source>
        <dbReference type="ARBA" id="ARBA00004141"/>
    </source>
</evidence>
<keyword evidence="8 11" id="KW-1133">Transmembrane helix</keyword>
<keyword evidence="7 11" id="KW-1278">Translocase</keyword>
<evidence type="ECO:0000256" key="2">
    <source>
        <dbReference type="ARBA" id="ARBA00008472"/>
    </source>
</evidence>
<dbReference type="Proteomes" id="UP000324298">
    <property type="component" value="Unassembled WGS sequence"/>
</dbReference>
<keyword evidence="10 11" id="KW-0472">Membrane</keyword>
<dbReference type="FunFam" id="1.20.58.1610:FF:000002">
    <property type="entry name" value="NADH-quinone oxidoreductase subunit A"/>
    <property type="match status" value="1"/>
</dbReference>
<comment type="caution">
    <text evidence="13">The sequence shown here is derived from an EMBL/GenBank/DDBJ whole genome shotgun (WGS) entry which is preliminary data.</text>
</comment>
<dbReference type="InterPro" id="IPR000440">
    <property type="entry name" value="NADH_UbQ/plastoQ_OxRdtase_su3"/>
</dbReference>
<evidence type="ECO:0000256" key="7">
    <source>
        <dbReference type="ARBA" id="ARBA00022967"/>
    </source>
</evidence>
<dbReference type="GO" id="GO:0030964">
    <property type="term" value="C:NADH dehydrogenase complex"/>
    <property type="evidence" value="ECO:0007669"/>
    <property type="project" value="TreeGrafter"/>
</dbReference>
<dbReference type="HAMAP" id="MF_01394">
    <property type="entry name" value="NDH1_NuoA"/>
    <property type="match status" value="1"/>
</dbReference>
<feature type="transmembrane region" description="Helical" evidence="11">
    <location>
        <begin position="6"/>
        <end position="29"/>
    </location>
</feature>
<evidence type="ECO:0000313" key="13">
    <source>
        <dbReference type="EMBL" id="KAA0891601.1"/>
    </source>
</evidence>
<dbReference type="GO" id="GO:0048038">
    <property type="term" value="F:quinone binding"/>
    <property type="evidence" value="ECO:0007669"/>
    <property type="project" value="UniProtKB-KW"/>
</dbReference>
<keyword evidence="14" id="KW-1185">Reference proteome</keyword>
<keyword evidence="3 11" id="KW-0813">Transport</keyword>
<keyword evidence="5 11" id="KW-0812">Transmembrane</keyword>
<evidence type="ECO:0000256" key="11">
    <source>
        <dbReference type="HAMAP-Rule" id="MF_01394"/>
    </source>
</evidence>
<keyword evidence="6 11" id="KW-0874">Quinone</keyword>
<proteinExistence type="inferred from homology"/>
<dbReference type="OrthoDB" id="9791970at2"/>
<reference evidence="13 14" key="1">
    <citation type="submission" date="2019-04" db="EMBL/GenBank/DDBJ databases">
        <title>Geobacter ruber sp. nov., ferric-reducing bacteria isolated from paddy soil.</title>
        <authorList>
            <person name="Xu Z."/>
            <person name="Masuda Y."/>
            <person name="Itoh H."/>
            <person name="Senoo K."/>
        </authorList>
    </citation>
    <scope>NUCLEOTIDE SEQUENCE [LARGE SCALE GENOMIC DNA]</scope>
    <source>
        <strain evidence="13 14">Red88</strain>
    </source>
</reference>
<dbReference type="EC" id="7.1.1.-" evidence="11"/>
<dbReference type="Pfam" id="PF00507">
    <property type="entry name" value="Oxidored_q4"/>
    <property type="match status" value="1"/>
</dbReference>
<dbReference type="EMBL" id="SRSD01000005">
    <property type="protein sequence ID" value="KAA0891601.1"/>
    <property type="molecule type" value="Genomic_DNA"/>
</dbReference>
<evidence type="ECO:0000256" key="12">
    <source>
        <dbReference type="RuleBase" id="RU003639"/>
    </source>
</evidence>
<name>A0A5A9XIT8_9BACT</name>